<evidence type="ECO:0000313" key="2">
    <source>
        <dbReference type="Proteomes" id="UP000007305"/>
    </source>
</evidence>
<accession>A0A804LP91</accession>
<dbReference type="Gramene" id="Zm00001eb025680_T001">
    <property type="protein sequence ID" value="Zm00001eb025680_P001"/>
    <property type="gene ID" value="Zm00001eb025680"/>
</dbReference>
<protein>
    <submittedName>
        <fullName evidence="1">Uncharacterized protein</fullName>
    </submittedName>
</protein>
<dbReference type="Proteomes" id="UP000007305">
    <property type="component" value="Chromosome 1"/>
</dbReference>
<evidence type="ECO:0000313" key="1">
    <source>
        <dbReference type="EnsemblPlants" id="Zm00001eb025680_P001"/>
    </source>
</evidence>
<dbReference type="InParanoid" id="A0A804LP91"/>
<name>A0A804LP91_MAIZE</name>
<reference evidence="1" key="3">
    <citation type="submission" date="2021-05" db="UniProtKB">
        <authorList>
            <consortium name="EnsemblPlants"/>
        </authorList>
    </citation>
    <scope>IDENTIFICATION</scope>
    <source>
        <strain evidence="1">cv. B73</strain>
    </source>
</reference>
<reference evidence="1" key="2">
    <citation type="submission" date="2019-07" db="EMBL/GenBank/DDBJ databases">
        <authorList>
            <person name="Seetharam A."/>
            <person name="Woodhouse M."/>
            <person name="Cannon E."/>
        </authorList>
    </citation>
    <scope>NUCLEOTIDE SEQUENCE [LARGE SCALE GENOMIC DNA]</scope>
    <source>
        <strain evidence="1">cv. B73</strain>
    </source>
</reference>
<proteinExistence type="predicted"/>
<organism evidence="1 2">
    <name type="scientific">Zea mays</name>
    <name type="common">Maize</name>
    <dbReference type="NCBI Taxonomy" id="4577"/>
    <lineage>
        <taxon>Eukaryota</taxon>
        <taxon>Viridiplantae</taxon>
        <taxon>Streptophyta</taxon>
        <taxon>Embryophyta</taxon>
        <taxon>Tracheophyta</taxon>
        <taxon>Spermatophyta</taxon>
        <taxon>Magnoliopsida</taxon>
        <taxon>Liliopsida</taxon>
        <taxon>Poales</taxon>
        <taxon>Poaceae</taxon>
        <taxon>PACMAD clade</taxon>
        <taxon>Panicoideae</taxon>
        <taxon>Andropogonodae</taxon>
        <taxon>Andropogoneae</taxon>
        <taxon>Tripsacinae</taxon>
        <taxon>Zea</taxon>
    </lineage>
</organism>
<dbReference type="AlphaFoldDB" id="A0A804LP91"/>
<reference evidence="2" key="1">
    <citation type="submission" date="2015-12" db="EMBL/GenBank/DDBJ databases">
        <title>Update maize B73 reference genome by single molecule sequencing technologies.</title>
        <authorList>
            <consortium name="Maize Genome Sequencing Project"/>
            <person name="Ware D."/>
        </authorList>
    </citation>
    <scope>NUCLEOTIDE SEQUENCE [LARGE SCALE GENOMIC DNA]</scope>
    <source>
        <strain evidence="2">cv. B73</strain>
    </source>
</reference>
<sequence length="103" mass="11594">MVLRGLPGKEAMSQWGRVSVARVGQDAAWEGDQPMLILFSKDSSPNASAPRGRRFYGDEDMAAAVLGLWGLWKTNGREVVSRRTWKCRRNQPNFELLSATHYV</sequence>
<keyword evidence="2" id="KW-1185">Reference proteome</keyword>
<dbReference type="EnsemblPlants" id="Zm00001eb025680_T001">
    <property type="protein sequence ID" value="Zm00001eb025680_P001"/>
    <property type="gene ID" value="Zm00001eb025680"/>
</dbReference>